<keyword evidence="9 14" id="KW-0472">Membrane</keyword>
<comment type="caution">
    <text evidence="15">The sequence shown here is derived from an EMBL/GenBank/DDBJ whole genome shotgun (WGS) entry which is preliminary data.</text>
</comment>
<evidence type="ECO:0000256" key="3">
    <source>
        <dbReference type="ARBA" id="ARBA00012374"/>
    </source>
</evidence>
<dbReference type="EMBL" id="PEZI01000071">
    <property type="protein sequence ID" value="PIS14303.1"/>
    <property type="molecule type" value="Genomic_DNA"/>
</dbReference>
<evidence type="ECO:0000256" key="1">
    <source>
        <dbReference type="ARBA" id="ARBA00004651"/>
    </source>
</evidence>
<evidence type="ECO:0000256" key="13">
    <source>
        <dbReference type="ARBA" id="ARBA00047594"/>
    </source>
</evidence>
<sequence length="270" mass="30015">MLIISVFGLKIYLIMTFYQAIFLATLQGITEFLPVSSSGHLVLFQKIFKITQPPVFFDVLLHLGTLMAIVFFLGKEIILLLKQWRERKKEWLFVILGSIPAALFGFILNSKIEIIFDSLKLVGIMWISFGLFLLSTRLLINPLSSVKKISAMKWMDAAIVGLFQALALIPGISRSGSTIIGGLFRKLSKEEAFNFSFLLSIPAVLGAMILKIKDSDFNGVGIGLGVVSVTVAALVGLIFLKFLEKVLKSNKLYLFGIYCLILGLGVYFYL</sequence>
<feature type="transmembrane region" description="Helical" evidence="14">
    <location>
        <begin position="55"/>
        <end position="79"/>
    </location>
</feature>
<evidence type="ECO:0000256" key="8">
    <source>
        <dbReference type="ARBA" id="ARBA00022989"/>
    </source>
</evidence>
<keyword evidence="10 14" id="KW-0046">Antibiotic resistance</keyword>
<dbReference type="GO" id="GO:0008360">
    <property type="term" value="P:regulation of cell shape"/>
    <property type="evidence" value="ECO:0007669"/>
    <property type="project" value="UniProtKB-KW"/>
</dbReference>
<dbReference type="AlphaFoldDB" id="A0A2H0WNT7"/>
<dbReference type="GO" id="GO:0050380">
    <property type="term" value="F:undecaprenyl-diphosphatase activity"/>
    <property type="evidence" value="ECO:0007669"/>
    <property type="project" value="UniProtKB-UniRule"/>
</dbReference>
<feature type="transmembrane region" description="Helical" evidence="14">
    <location>
        <begin position="252"/>
        <end position="269"/>
    </location>
</feature>
<comment type="function">
    <text evidence="14">Catalyzes the dephosphorylation of undecaprenyl diphosphate (UPP). Confers resistance to bacitracin.</text>
</comment>
<reference evidence="16" key="1">
    <citation type="submission" date="2017-09" db="EMBL/GenBank/DDBJ databases">
        <title>Depth-based differentiation of microbial function through sediment-hosted aquifers and enrichment of novel symbionts in the deep terrestrial subsurface.</title>
        <authorList>
            <person name="Probst A.J."/>
            <person name="Ladd B."/>
            <person name="Jarett J.K."/>
            <person name="Geller-Mcgrath D.E."/>
            <person name="Sieber C.M.K."/>
            <person name="Emerson J.B."/>
            <person name="Anantharaman K."/>
            <person name="Thomas B.C."/>
            <person name="Malmstrom R."/>
            <person name="Stieglmeier M."/>
            <person name="Klingl A."/>
            <person name="Woyke T."/>
            <person name="Ryan C.M."/>
            <person name="Banfield J.F."/>
        </authorList>
    </citation>
    <scope>NUCLEOTIDE SEQUENCE [LARGE SCALE GENOMIC DNA]</scope>
</reference>
<organism evidence="15 16">
    <name type="scientific">Candidatus Shapirobacteria bacterium CG09_land_8_20_14_0_10_39_12</name>
    <dbReference type="NCBI Taxonomy" id="1974885"/>
    <lineage>
        <taxon>Bacteria</taxon>
        <taxon>Candidatus Shapironibacteriota</taxon>
    </lineage>
</organism>
<keyword evidence="14" id="KW-0961">Cell wall biogenesis/degradation</keyword>
<protein>
    <recommendedName>
        <fullName evidence="4 14">Undecaprenyl-diphosphatase</fullName>
        <ecNumber evidence="3 14">3.6.1.27</ecNumber>
    </recommendedName>
    <alternativeName>
        <fullName evidence="12 14">Bacitracin resistance protein</fullName>
    </alternativeName>
    <alternativeName>
        <fullName evidence="11 14">Undecaprenyl pyrophosphate phosphatase</fullName>
    </alternativeName>
</protein>
<gene>
    <name evidence="14" type="primary">uppP</name>
    <name evidence="15" type="ORF">COT64_03455</name>
</gene>
<keyword evidence="5 14" id="KW-1003">Cell membrane</keyword>
<dbReference type="PANTHER" id="PTHR30622:SF4">
    <property type="entry name" value="UNDECAPRENYL-DIPHOSPHATASE"/>
    <property type="match status" value="1"/>
</dbReference>
<dbReference type="InterPro" id="IPR003824">
    <property type="entry name" value="UppP"/>
</dbReference>
<dbReference type="Pfam" id="PF02673">
    <property type="entry name" value="BacA"/>
    <property type="match status" value="1"/>
</dbReference>
<dbReference type="PANTHER" id="PTHR30622">
    <property type="entry name" value="UNDECAPRENYL-DIPHOSPHATASE"/>
    <property type="match status" value="1"/>
</dbReference>
<evidence type="ECO:0000256" key="4">
    <source>
        <dbReference type="ARBA" id="ARBA00021581"/>
    </source>
</evidence>
<evidence type="ECO:0000256" key="5">
    <source>
        <dbReference type="ARBA" id="ARBA00022475"/>
    </source>
</evidence>
<evidence type="ECO:0000256" key="14">
    <source>
        <dbReference type="HAMAP-Rule" id="MF_01006"/>
    </source>
</evidence>
<keyword evidence="14" id="KW-0133">Cell shape</keyword>
<dbReference type="GO" id="GO:0071555">
    <property type="term" value="P:cell wall organization"/>
    <property type="evidence" value="ECO:0007669"/>
    <property type="project" value="UniProtKB-KW"/>
</dbReference>
<dbReference type="GO" id="GO:0009252">
    <property type="term" value="P:peptidoglycan biosynthetic process"/>
    <property type="evidence" value="ECO:0007669"/>
    <property type="project" value="UniProtKB-KW"/>
</dbReference>
<accession>A0A2H0WNT7</accession>
<dbReference type="GO" id="GO:0005886">
    <property type="term" value="C:plasma membrane"/>
    <property type="evidence" value="ECO:0007669"/>
    <property type="project" value="UniProtKB-SubCell"/>
</dbReference>
<keyword evidence="7 14" id="KW-0378">Hydrolase</keyword>
<feature type="transmembrane region" description="Helical" evidence="14">
    <location>
        <begin position="114"/>
        <end position="134"/>
    </location>
</feature>
<dbReference type="EC" id="3.6.1.27" evidence="3 14"/>
<comment type="similarity">
    <text evidence="2 14">Belongs to the UppP family.</text>
</comment>
<feature type="transmembrane region" description="Helical" evidence="14">
    <location>
        <begin position="217"/>
        <end position="240"/>
    </location>
</feature>
<evidence type="ECO:0000256" key="12">
    <source>
        <dbReference type="ARBA" id="ARBA00032932"/>
    </source>
</evidence>
<evidence type="ECO:0000256" key="11">
    <source>
        <dbReference type="ARBA" id="ARBA00032707"/>
    </source>
</evidence>
<evidence type="ECO:0000256" key="2">
    <source>
        <dbReference type="ARBA" id="ARBA00010621"/>
    </source>
</evidence>
<feature type="transmembrane region" description="Helical" evidence="14">
    <location>
        <begin position="91"/>
        <end position="108"/>
    </location>
</feature>
<dbReference type="Proteomes" id="UP000230775">
    <property type="component" value="Unassembled WGS sequence"/>
</dbReference>
<comment type="subcellular location">
    <subcellularLocation>
        <location evidence="1 14">Cell membrane</location>
        <topology evidence="1 14">Multi-pass membrane protein</topology>
    </subcellularLocation>
</comment>
<dbReference type="GO" id="GO:0046677">
    <property type="term" value="P:response to antibiotic"/>
    <property type="evidence" value="ECO:0007669"/>
    <property type="project" value="UniProtKB-UniRule"/>
</dbReference>
<evidence type="ECO:0000313" key="15">
    <source>
        <dbReference type="EMBL" id="PIS14303.1"/>
    </source>
</evidence>
<keyword evidence="14" id="KW-0573">Peptidoglycan synthesis</keyword>
<comment type="catalytic activity">
    <reaction evidence="13 14">
        <text>di-trans,octa-cis-undecaprenyl diphosphate + H2O = di-trans,octa-cis-undecaprenyl phosphate + phosphate + H(+)</text>
        <dbReference type="Rhea" id="RHEA:28094"/>
        <dbReference type="ChEBI" id="CHEBI:15377"/>
        <dbReference type="ChEBI" id="CHEBI:15378"/>
        <dbReference type="ChEBI" id="CHEBI:43474"/>
        <dbReference type="ChEBI" id="CHEBI:58405"/>
        <dbReference type="ChEBI" id="CHEBI:60392"/>
        <dbReference type="EC" id="3.6.1.27"/>
    </reaction>
</comment>
<evidence type="ECO:0000313" key="16">
    <source>
        <dbReference type="Proteomes" id="UP000230775"/>
    </source>
</evidence>
<name>A0A2H0WNT7_9BACT</name>
<evidence type="ECO:0000256" key="7">
    <source>
        <dbReference type="ARBA" id="ARBA00022801"/>
    </source>
</evidence>
<keyword evidence="8 14" id="KW-1133">Transmembrane helix</keyword>
<comment type="miscellaneous">
    <text evidence="14">Bacitracin is thought to be involved in the inhibition of peptidoglycan synthesis by sequestering undecaprenyl diphosphate, thereby reducing the pool of lipid carrier available.</text>
</comment>
<dbReference type="HAMAP" id="MF_01006">
    <property type="entry name" value="Undec_diphosphatase"/>
    <property type="match status" value="1"/>
</dbReference>
<evidence type="ECO:0000256" key="6">
    <source>
        <dbReference type="ARBA" id="ARBA00022692"/>
    </source>
</evidence>
<feature type="transmembrane region" description="Helical" evidence="14">
    <location>
        <begin position="192"/>
        <end position="210"/>
    </location>
</feature>
<evidence type="ECO:0000256" key="10">
    <source>
        <dbReference type="ARBA" id="ARBA00023251"/>
    </source>
</evidence>
<keyword evidence="6 14" id="KW-0812">Transmembrane</keyword>
<evidence type="ECO:0000256" key="9">
    <source>
        <dbReference type="ARBA" id="ARBA00023136"/>
    </source>
</evidence>
<proteinExistence type="inferred from homology"/>
<feature type="transmembrane region" description="Helical" evidence="14">
    <location>
        <begin position="12"/>
        <end position="35"/>
    </location>
</feature>